<accession>B2IEU1</accession>
<name>B2IEU1_BEII9</name>
<reference evidence="2" key="1">
    <citation type="submission" date="2008-03" db="EMBL/GenBank/DDBJ databases">
        <title>Complete sequence of chromosome of Beijerinckia indica subsp. indica ATCC 9039.</title>
        <authorList>
            <consortium name="US DOE Joint Genome Institute"/>
            <person name="Copeland A."/>
            <person name="Lucas S."/>
            <person name="Lapidus A."/>
            <person name="Glavina del Rio T."/>
            <person name="Dalin E."/>
            <person name="Tice H."/>
            <person name="Bruce D."/>
            <person name="Goodwin L."/>
            <person name="Pitluck S."/>
            <person name="LaButti K."/>
            <person name="Schmutz J."/>
            <person name="Larimer F."/>
            <person name="Land M."/>
            <person name="Hauser L."/>
            <person name="Kyrpides N."/>
            <person name="Mikhailova N."/>
            <person name="Dunfield P.F."/>
            <person name="Dedysh S.N."/>
            <person name="Liesack W."/>
            <person name="Saw J.H."/>
            <person name="Alam M."/>
            <person name="Chen Y."/>
            <person name="Murrell J.C."/>
            <person name="Richardson P."/>
        </authorList>
    </citation>
    <scope>NUCLEOTIDE SEQUENCE [LARGE SCALE GENOMIC DNA]</scope>
    <source>
        <strain evidence="2">ATCC 9039 / DSM 1715 / NCIMB 8712</strain>
    </source>
</reference>
<dbReference type="KEGG" id="bid:Bind_0482"/>
<sequence length="215" mass="24263">MQHVDGACVPLDLAVSADRSTPEESFDRQVLGRLVLHILVEIKTGVLPHSQDFGLDEPLYRELLAFLHLDHLQHSTGSDPEAPEADEEELMLRGLLLQHTSEGDRIGVWLAGIIAHRSLKDNHLWEDLGLAERSDLRRLLEQHYYSLASKNTRNMRWKRFLYRSLCEAEGFTMCPSPTCDSCSEFTVCYGDESGEAVLARNARAARLGLQEDIAH</sequence>
<dbReference type="InterPro" id="IPR006975">
    <property type="entry name" value="NifQ"/>
</dbReference>
<gene>
    <name evidence="1" type="ordered locus">Bind_0482</name>
</gene>
<proteinExistence type="predicted"/>
<protein>
    <submittedName>
        <fullName evidence="1">NifQ family protein</fullName>
    </submittedName>
</protein>
<organism evidence="1 2">
    <name type="scientific">Beijerinckia indica subsp. indica (strain ATCC 9039 / DSM 1715 / NCIMB 8712)</name>
    <dbReference type="NCBI Taxonomy" id="395963"/>
    <lineage>
        <taxon>Bacteria</taxon>
        <taxon>Pseudomonadati</taxon>
        <taxon>Pseudomonadota</taxon>
        <taxon>Alphaproteobacteria</taxon>
        <taxon>Hyphomicrobiales</taxon>
        <taxon>Beijerinckiaceae</taxon>
        <taxon>Beijerinckia</taxon>
    </lineage>
</organism>
<keyword evidence="2" id="KW-1185">Reference proteome</keyword>
<dbReference type="GO" id="GO:0030151">
    <property type="term" value="F:molybdenum ion binding"/>
    <property type="evidence" value="ECO:0007669"/>
    <property type="project" value="InterPro"/>
</dbReference>
<evidence type="ECO:0000313" key="1">
    <source>
        <dbReference type="EMBL" id="ACB94135.1"/>
    </source>
</evidence>
<reference evidence="1 2" key="2">
    <citation type="journal article" date="2010" name="J. Bacteriol.">
        <title>Complete genome sequence of Beijerinckia indica subsp. indica.</title>
        <authorList>
            <person name="Tamas I."/>
            <person name="Dedysh S.N."/>
            <person name="Liesack W."/>
            <person name="Stott M.B."/>
            <person name="Alam M."/>
            <person name="Murrell J.C."/>
            <person name="Dunfield P.F."/>
        </authorList>
    </citation>
    <scope>NUCLEOTIDE SEQUENCE [LARGE SCALE GENOMIC DNA]</scope>
    <source>
        <strain evidence="2">ATCC 9039 / DSM 1715 / NCIMB 8712</strain>
    </source>
</reference>
<dbReference type="RefSeq" id="WP_012383493.1">
    <property type="nucleotide sequence ID" value="NC_010581.1"/>
</dbReference>
<dbReference type="Pfam" id="PF04891">
    <property type="entry name" value="NifQ"/>
    <property type="match status" value="1"/>
</dbReference>
<evidence type="ECO:0000313" key="2">
    <source>
        <dbReference type="Proteomes" id="UP000001695"/>
    </source>
</evidence>
<dbReference type="eggNOG" id="ENOG50327FW">
    <property type="taxonomic scope" value="Bacteria"/>
</dbReference>
<dbReference type="STRING" id="395963.Bind_0482"/>
<dbReference type="AlphaFoldDB" id="B2IEU1"/>
<dbReference type="EMBL" id="CP001016">
    <property type="protein sequence ID" value="ACB94135.1"/>
    <property type="molecule type" value="Genomic_DNA"/>
</dbReference>
<dbReference type="Proteomes" id="UP000001695">
    <property type="component" value="Chromosome"/>
</dbReference>
<dbReference type="GO" id="GO:0009399">
    <property type="term" value="P:nitrogen fixation"/>
    <property type="evidence" value="ECO:0007669"/>
    <property type="project" value="InterPro"/>
</dbReference>
<dbReference type="OrthoDB" id="192277at2"/>
<dbReference type="HOGENOM" id="CLU_094545_1_0_5"/>